<name>A0A6M0K9C8_9GAMM</name>
<dbReference type="Pfam" id="PF00149">
    <property type="entry name" value="Metallophos"/>
    <property type="match status" value="1"/>
</dbReference>
<organism evidence="4 5">
    <name type="scientific">Thiorhodococcus minor</name>
    <dbReference type="NCBI Taxonomy" id="57489"/>
    <lineage>
        <taxon>Bacteria</taxon>
        <taxon>Pseudomonadati</taxon>
        <taxon>Pseudomonadota</taxon>
        <taxon>Gammaproteobacteria</taxon>
        <taxon>Chromatiales</taxon>
        <taxon>Chromatiaceae</taxon>
        <taxon>Thiorhodococcus</taxon>
    </lineage>
</organism>
<dbReference type="PANTHER" id="PTHR31302">
    <property type="entry name" value="TRANSMEMBRANE PROTEIN WITH METALLOPHOSPHOESTERASE DOMAIN-RELATED"/>
    <property type="match status" value="1"/>
</dbReference>
<dbReference type="Gene3D" id="3.60.21.10">
    <property type="match status" value="1"/>
</dbReference>
<keyword evidence="1" id="KW-0479">Metal-binding</keyword>
<keyword evidence="2" id="KW-0378">Hydrolase</keyword>
<evidence type="ECO:0000256" key="2">
    <source>
        <dbReference type="ARBA" id="ARBA00022801"/>
    </source>
</evidence>
<gene>
    <name evidence="4" type="ORF">G3446_25185</name>
</gene>
<feature type="domain" description="Calcineurin-like phosphoesterase" evidence="3">
    <location>
        <begin position="107"/>
        <end position="266"/>
    </location>
</feature>
<dbReference type="SUPFAM" id="SSF56300">
    <property type="entry name" value="Metallo-dependent phosphatases"/>
    <property type="match status" value="1"/>
</dbReference>
<evidence type="ECO:0000313" key="5">
    <source>
        <dbReference type="Proteomes" id="UP000483379"/>
    </source>
</evidence>
<dbReference type="Proteomes" id="UP000483379">
    <property type="component" value="Unassembled WGS sequence"/>
</dbReference>
<reference evidence="4 5" key="1">
    <citation type="submission" date="2020-02" db="EMBL/GenBank/DDBJ databases">
        <title>Genome sequences of Thiorhodococcus mannitoliphagus and Thiorhodococcus minor, purple sulfur photosynthetic bacteria in the gammaproteobacterial family, Chromatiaceae.</title>
        <authorList>
            <person name="Aviles F.A."/>
            <person name="Meyer T.E."/>
            <person name="Kyndt J.A."/>
        </authorList>
    </citation>
    <scope>NUCLEOTIDE SEQUENCE [LARGE SCALE GENOMIC DNA]</scope>
    <source>
        <strain evidence="4 5">DSM 11518</strain>
    </source>
</reference>
<dbReference type="RefSeq" id="WP_164456434.1">
    <property type="nucleotide sequence ID" value="NZ_JAAIJQ010000150.1"/>
</dbReference>
<protein>
    <submittedName>
        <fullName evidence="4">Metallophosphoesterase</fullName>
    </submittedName>
</protein>
<sequence>MKPNHFEPNERAPDQFEPAPLETLTARIGRAHARQRLGLESEHEVLVLNRPGAHFFYPENWYSLHSVIRNCLRIVGLYGRAQRNACDIRVRHNPLSLAKVPAAFAGFRILHLSDLHLDMSPRNASAVTERVRDLDYDLCVLTGDYRAKTFGPCDQVVSAFQALRPSLKDPVYAILGNHDTLRLVPELEALDIRVLLNESAWIERAGERIHLAGIDDAHYYQVHNLAKAAAGIPDEGLSILLSHTPEVYRHAAHAGFDIFLCGHTHGGQICLPSGIALTWDARCPRRLSAGPWRYRDMIGYTSVGAGTSVVNARLNCPPEVTLHELRRAPG</sequence>
<dbReference type="InterPro" id="IPR029052">
    <property type="entry name" value="Metallo-depent_PP-like"/>
</dbReference>
<evidence type="ECO:0000259" key="3">
    <source>
        <dbReference type="Pfam" id="PF00149"/>
    </source>
</evidence>
<dbReference type="GO" id="GO:0016020">
    <property type="term" value="C:membrane"/>
    <property type="evidence" value="ECO:0007669"/>
    <property type="project" value="GOC"/>
</dbReference>
<accession>A0A6M0K9C8</accession>
<dbReference type="InterPro" id="IPR004843">
    <property type="entry name" value="Calcineurin-like_PHP"/>
</dbReference>
<dbReference type="InterPro" id="IPR051158">
    <property type="entry name" value="Metallophosphoesterase_sf"/>
</dbReference>
<evidence type="ECO:0000256" key="1">
    <source>
        <dbReference type="ARBA" id="ARBA00022723"/>
    </source>
</evidence>
<proteinExistence type="predicted"/>
<comment type="caution">
    <text evidence="4">The sequence shown here is derived from an EMBL/GenBank/DDBJ whole genome shotgun (WGS) entry which is preliminary data.</text>
</comment>
<dbReference type="PANTHER" id="PTHR31302:SF31">
    <property type="entry name" value="PHOSPHODIESTERASE YAEI"/>
    <property type="match status" value="1"/>
</dbReference>
<dbReference type="GO" id="GO:0008758">
    <property type="term" value="F:UDP-2,3-diacylglucosamine hydrolase activity"/>
    <property type="evidence" value="ECO:0007669"/>
    <property type="project" value="TreeGrafter"/>
</dbReference>
<dbReference type="GO" id="GO:0046872">
    <property type="term" value="F:metal ion binding"/>
    <property type="evidence" value="ECO:0007669"/>
    <property type="project" value="UniProtKB-KW"/>
</dbReference>
<dbReference type="AlphaFoldDB" id="A0A6M0K9C8"/>
<evidence type="ECO:0000313" key="4">
    <source>
        <dbReference type="EMBL" id="NEV65105.1"/>
    </source>
</evidence>
<dbReference type="EMBL" id="JAAIJQ010000150">
    <property type="protein sequence ID" value="NEV65105.1"/>
    <property type="molecule type" value="Genomic_DNA"/>
</dbReference>
<dbReference type="GO" id="GO:0009245">
    <property type="term" value="P:lipid A biosynthetic process"/>
    <property type="evidence" value="ECO:0007669"/>
    <property type="project" value="TreeGrafter"/>
</dbReference>
<keyword evidence="5" id="KW-1185">Reference proteome</keyword>